<proteinExistence type="predicted"/>
<evidence type="ECO:0000313" key="2">
    <source>
        <dbReference type="Proteomes" id="UP001516400"/>
    </source>
</evidence>
<gene>
    <name evidence="1" type="ORF">HHI36_019842</name>
</gene>
<dbReference type="EMBL" id="JABFTP020000083">
    <property type="protein sequence ID" value="KAL3275070.1"/>
    <property type="molecule type" value="Genomic_DNA"/>
</dbReference>
<evidence type="ECO:0000313" key="1">
    <source>
        <dbReference type="EMBL" id="KAL3275070.1"/>
    </source>
</evidence>
<name>A0ABD2N8J4_9CUCU</name>
<keyword evidence="2" id="KW-1185">Reference proteome</keyword>
<comment type="caution">
    <text evidence="1">The sequence shown here is derived from an EMBL/GenBank/DDBJ whole genome shotgun (WGS) entry which is preliminary data.</text>
</comment>
<reference evidence="1 2" key="1">
    <citation type="journal article" date="2021" name="BMC Biol.">
        <title>Horizontally acquired antibacterial genes associated with adaptive radiation of ladybird beetles.</title>
        <authorList>
            <person name="Li H.S."/>
            <person name="Tang X.F."/>
            <person name="Huang Y.H."/>
            <person name="Xu Z.Y."/>
            <person name="Chen M.L."/>
            <person name="Du X.Y."/>
            <person name="Qiu B.Y."/>
            <person name="Chen P.T."/>
            <person name="Zhang W."/>
            <person name="Slipinski A."/>
            <person name="Escalona H.E."/>
            <person name="Waterhouse R.M."/>
            <person name="Zwick A."/>
            <person name="Pang H."/>
        </authorList>
    </citation>
    <scope>NUCLEOTIDE SEQUENCE [LARGE SCALE GENOMIC DNA]</scope>
    <source>
        <strain evidence="1">SYSU2018</strain>
    </source>
</reference>
<protein>
    <recommendedName>
        <fullName evidence="3">Reverse transcriptase domain-containing protein</fullName>
    </recommendedName>
</protein>
<sequence>MSTLSRTPQEVRALAFQHGMVAPVDLENPPNCSANGRHGPVLFLIYINSLIQLILNGTIVSFADDSTLIVEGDSWDETNEKAEEDMRVIER</sequence>
<evidence type="ECO:0008006" key="3">
    <source>
        <dbReference type="Google" id="ProtNLM"/>
    </source>
</evidence>
<accession>A0ABD2N8J4</accession>
<dbReference type="AlphaFoldDB" id="A0ABD2N8J4"/>
<dbReference type="Proteomes" id="UP001516400">
    <property type="component" value="Unassembled WGS sequence"/>
</dbReference>
<organism evidence="1 2">
    <name type="scientific">Cryptolaemus montrouzieri</name>
    <dbReference type="NCBI Taxonomy" id="559131"/>
    <lineage>
        <taxon>Eukaryota</taxon>
        <taxon>Metazoa</taxon>
        <taxon>Ecdysozoa</taxon>
        <taxon>Arthropoda</taxon>
        <taxon>Hexapoda</taxon>
        <taxon>Insecta</taxon>
        <taxon>Pterygota</taxon>
        <taxon>Neoptera</taxon>
        <taxon>Endopterygota</taxon>
        <taxon>Coleoptera</taxon>
        <taxon>Polyphaga</taxon>
        <taxon>Cucujiformia</taxon>
        <taxon>Coccinelloidea</taxon>
        <taxon>Coccinellidae</taxon>
        <taxon>Scymninae</taxon>
        <taxon>Scymnini</taxon>
        <taxon>Cryptolaemus</taxon>
    </lineage>
</organism>